<gene>
    <name evidence="1" type="ORF">DM484_17265</name>
</gene>
<accession>A0A2W4R7P2</accession>
<reference evidence="1 2" key="1">
    <citation type="journal article" date="2018" name="Aquat. Microb. Ecol.">
        <title>Gammaproteobacterial methanotrophs dominate.</title>
        <authorList>
            <person name="Rissanen A.J."/>
            <person name="Saarenheimo J."/>
            <person name="Tiirola M."/>
            <person name="Peura S."/>
            <person name="Aalto S.L."/>
            <person name="Karvinen A."/>
            <person name="Nykanen H."/>
        </authorList>
    </citation>
    <scope>NUCLEOTIDE SEQUENCE [LARGE SCALE GENOMIC DNA]</scope>
    <source>
        <strain evidence="1">AMbin10</strain>
    </source>
</reference>
<protein>
    <submittedName>
        <fullName evidence="1">Uncharacterized protein</fullName>
    </submittedName>
</protein>
<name>A0A2W4R7P2_9GAMM</name>
<evidence type="ECO:0000313" key="2">
    <source>
        <dbReference type="Proteomes" id="UP000249396"/>
    </source>
</evidence>
<comment type="caution">
    <text evidence="1">The sequence shown here is derived from an EMBL/GenBank/DDBJ whole genome shotgun (WGS) entry which is preliminary data.</text>
</comment>
<dbReference type="EMBL" id="QJPH01000368">
    <property type="protein sequence ID" value="PZN76048.1"/>
    <property type="molecule type" value="Genomic_DNA"/>
</dbReference>
<dbReference type="Proteomes" id="UP000249396">
    <property type="component" value="Unassembled WGS sequence"/>
</dbReference>
<evidence type="ECO:0000313" key="1">
    <source>
        <dbReference type="EMBL" id="PZN76048.1"/>
    </source>
</evidence>
<sequence>MKNVTVLPMAENLSTRIRTGQVINGHDDWCVLQDLQCAGLFLHVDDDALTCGEFRELSDKGKRFALAVRGHFNKNQSFRAFVVPTGLVDPNPAKFARPRASHDTEK</sequence>
<dbReference type="AlphaFoldDB" id="A0A2W4R7P2"/>
<organism evidence="1 2">
    <name type="scientific">Candidatus Methylumidiphilus alinenensis</name>
    <dbReference type="NCBI Taxonomy" id="2202197"/>
    <lineage>
        <taxon>Bacteria</taxon>
        <taxon>Pseudomonadati</taxon>
        <taxon>Pseudomonadota</taxon>
        <taxon>Gammaproteobacteria</taxon>
        <taxon>Methylococcales</taxon>
        <taxon>Candidatus Methylumidiphilus</taxon>
    </lineage>
</organism>
<proteinExistence type="predicted"/>